<protein>
    <recommendedName>
        <fullName evidence="4">Lipoprotein</fullName>
    </recommendedName>
</protein>
<keyword evidence="1" id="KW-0812">Transmembrane</keyword>
<accession>A0A1I4CZV0</accession>
<evidence type="ECO:0000313" key="3">
    <source>
        <dbReference type="Proteomes" id="UP000199598"/>
    </source>
</evidence>
<name>A0A1I4CZV0_9HYPH</name>
<dbReference type="EMBL" id="FOSK01000010">
    <property type="protein sequence ID" value="SFK85737.1"/>
    <property type="molecule type" value="Genomic_DNA"/>
</dbReference>
<feature type="transmembrane region" description="Helical" evidence="1">
    <location>
        <begin position="21"/>
        <end position="41"/>
    </location>
</feature>
<keyword evidence="3" id="KW-1185">Reference proteome</keyword>
<keyword evidence="1" id="KW-0472">Membrane</keyword>
<proteinExistence type="predicted"/>
<evidence type="ECO:0008006" key="4">
    <source>
        <dbReference type="Google" id="ProtNLM"/>
    </source>
</evidence>
<gene>
    <name evidence="2" type="ORF">SAMN04488518_11092</name>
</gene>
<organism evidence="2 3">
    <name type="scientific">Pseudovibrio ascidiaceicola</name>
    <dbReference type="NCBI Taxonomy" id="285279"/>
    <lineage>
        <taxon>Bacteria</taxon>
        <taxon>Pseudomonadati</taxon>
        <taxon>Pseudomonadota</taxon>
        <taxon>Alphaproteobacteria</taxon>
        <taxon>Hyphomicrobiales</taxon>
        <taxon>Stappiaceae</taxon>
        <taxon>Pseudovibrio</taxon>
    </lineage>
</organism>
<dbReference type="Proteomes" id="UP000199598">
    <property type="component" value="Unassembled WGS sequence"/>
</dbReference>
<reference evidence="2 3" key="1">
    <citation type="submission" date="2016-10" db="EMBL/GenBank/DDBJ databases">
        <authorList>
            <person name="Varghese N."/>
            <person name="Submissions S."/>
        </authorList>
    </citation>
    <scope>NUCLEOTIDE SEQUENCE [LARGE SCALE GENOMIC DNA]</scope>
    <source>
        <strain evidence="2 3">DSM 16392</strain>
    </source>
</reference>
<sequence length="231" mass="25544">MVVQSDSQKHMYFSNKKLKTISRALVIAIGAIGLTACMSQINRKPSTWYTQMGGIENKGNTLYICHGFGCEYRTAVTFSEKDKQRLRAILKRGQRSPEAERAAISKAVQWQERRVGPVVGSSNDIGGLDMGNGNVKGQMDCIDEATNTTSLLIYANSQGWLKYHRAARPASRGYFLDGKYPHASAVVVDTTTEIPWVVDSWRLSNGKPPDILHMTKWLTMTSADLENPSGG</sequence>
<evidence type="ECO:0000256" key="1">
    <source>
        <dbReference type="SAM" id="Phobius"/>
    </source>
</evidence>
<keyword evidence="1" id="KW-1133">Transmembrane helix</keyword>
<comment type="caution">
    <text evidence="2">The sequence shown here is derived from an EMBL/GenBank/DDBJ whole genome shotgun (WGS) entry which is preliminary data.</text>
</comment>
<evidence type="ECO:0000313" key="2">
    <source>
        <dbReference type="EMBL" id="SFK85737.1"/>
    </source>
</evidence>